<keyword evidence="4" id="KW-0804">Transcription</keyword>
<evidence type="ECO:0000256" key="3">
    <source>
        <dbReference type="ARBA" id="ARBA00023125"/>
    </source>
</evidence>
<proteinExistence type="inferred from homology"/>
<dbReference type="PANTHER" id="PTHR46797:SF23">
    <property type="entry name" value="HTH-TYPE TRANSCRIPTIONAL REGULATOR SUTR"/>
    <property type="match status" value="1"/>
</dbReference>
<gene>
    <name evidence="6" type="ORF">B0E33_15700</name>
</gene>
<evidence type="ECO:0000256" key="1">
    <source>
        <dbReference type="ARBA" id="ARBA00007227"/>
    </source>
</evidence>
<sequence length="482" mass="53887">MPSVSKKLYSGHTLRQIRSDFGLSQVEFAKKIGLSTAYVNQIENNNRPVTASVLLTINRIFGVDLSAFEQNDLDRVVQDLQEIFADTQFLTASVGRQEVHELVTRAPGVTKAIMDLYGALRTYHDREANEDDLVQLGGSPESGPGPRKSAYEEVRDYFHYMDNYVDSIDRAAEKLSLEIGLSKAPSKFTALTTWLQERFGISVTEFPDYRGTLIRQDDFARTIALYSAIPQSTKSFLLGSVVAELCVRDLISEEVTKARFKTKSAESIARLALRNYFAGALILAYDDFLKTAAETRHDIQLLSNRLDASIETVCHRLSTLQRPGAKGLPFYFVKIDRAGNVVKRHSATRFQFARFGGSCPRWNVHQAFEQNSNKFTSQVAQMPDGVRYLCVATSITKHQPDYRSGERRYALGIGCEVQYADAVVYADGLAVDEISSPEPIGVNCRICPRDNCDQRAFPAVDKEPFIDSGQRGIVPYRVKAAD</sequence>
<dbReference type="EMBL" id="CP019630">
    <property type="protein sequence ID" value="AQQ04828.1"/>
    <property type="molecule type" value="Genomic_DNA"/>
</dbReference>
<dbReference type="InterPro" id="IPR050807">
    <property type="entry name" value="TransReg_Diox_bact_type"/>
</dbReference>
<dbReference type="SMART" id="SM00530">
    <property type="entry name" value="HTH_XRE"/>
    <property type="match status" value="1"/>
</dbReference>
<dbReference type="InterPro" id="IPR001387">
    <property type="entry name" value="Cro/C1-type_HTH"/>
</dbReference>
<evidence type="ECO:0000256" key="2">
    <source>
        <dbReference type="ARBA" id="ARBA00023015"/>
    </source>
</evidence>
<dbReference type="InterPro" id="IPR018653">
    <property type="entry name" value="ScfR_C"/>
</dbReference>
<evidence type="ECO:0000259" key="5">
    <source>
        <dbReference type="PROSITE" id="PS50943"/>
    </source>
</evidence>
<dbReference type="Pfam" id="PF01381">
    <property type="entry name" value="HTH_3"/>
    <property type="match status" value="1"/>
</dbReference>
<name>A0ABM6I3D9_9HYPH</name>
<keyword evidence="3" id="KW-0238">DNA-binding</keyword>
<keyword evidence="7" id="KW-1185">Reference proteome</keyword>
<dbReference type="InterPro" id="IPR010359">
    <property type="entry name" value="IrrE_HExxH"/>
</dbReference>
<dbReference type="PANTHER" id="PTHR46797">
    <property type="entry name" value="HTH-TYPE TRANSCRIPTIONAL REGULATOR"/>
    <property type="match status" value="1"/>
</dbReference>
<feature type="domain" description="HTH cro/C1-type" evidence="5">
    <location>
        <begin position="14"/>
        <end position="68"/>
    </location>
</feature>
<organism evidence="6 7">
    <name type="scientific">Roseibium algicola</name>
    <dbReference type="NCBI Taxonomy" id="2857014"/>
    <lineage>
        <taxon>Bacteria</taxon>
        <taxon>Pseudomonadati</taxon>
        <taxon>Pseudomonadota</taxon>
        <taxon>Alphaproteobacteria</taxon>
        <taxon>Hyphomicrobiales</taxon>
        <taxon>Stappiaceae</taxon>
        <taxon>Roseibium</taxon>
    </lineage>
</organism>
<dbReference type="Pfam" id="PF06114">
    <property type="entry name" value="Peptidase_M78"/>
    <property type="match status" value="1"/>
</dbReference>
<evidence type="ECO:0000313" key="6">
    <source>
        <dbReference type="EMBL" id="AQQ04828.1"/>
    </source>
</evidence>
<dbReference type="SUPFAM" id="SSF47413">
    <property type="entry name" value="lambda repressor-like DNA-binding domains"/>
    <property type="match status" value="1"/>
</dbReference>
<dbReference type="InterPro" id="IPR026281">
    <property type="entry name" value="HTH_RamB"/>
</dbReference>
<dbReference type="Gene3D" id="1.10.260.40">
    <property type="entry name" value="lambda repressor-like DNA-binding domains"/>
    <property type="match status" value="1"/>
</dbReference>
<accession>A0ABM6I3D9</accession>
<dbReference type="CDD" id="cd00093">
    <property type="entry name" value="HTH_XRE"/>
    <property type="match status" value="1"/>
</dbReference>
<comment type="similarity">
    <text evidence="1">Belongs to the short-chain fatty acyl-CoA assimilation regulator (ScfR) family.</text>
</comment>
<dbReference type="PROSITE" id="PS50943">
    <property type="entry name" value="HTH_CROC1"/>
    <property type="match status" value="1"/>
</dbReference>
<evidence type="ECO:0000313" key="7">
    <source>
        <dbReference type="Proteomes" id="UP000188174"/>
    </source>
</evidence>
<dbReference type="InterPro" id="IPR010982">
    <property type="entry name" value="Lambda_DNA-bd_dom_sf"/>
</dbReference>
<dbReference type="Pfam" id="PF09856">
    <property type="entry name" value="ScfRs"/>
    <property type="match status" value="1"/>
</dbReference>
<keyword evidence="2" id="KW-0805">Transcription regulation</keyword>
<dbReference type="PIRSF" id="PIRSF019251">
    <property type="entry name" value="Rv0465c"/>
    <property type="match status" value="1"/>
</dbReference>
<protein>
    <submittedName>
        <fullName evidence="6">XRE family transcriptional regulator</fullName>
    </submittedName>
</protein>
<reference evidence="6 7" key="1">
    <citation type="submission" date="2017-02" db="EMBL/GenBank/DDBJ databases">
        <authorList>
            <person name="Jeong S."/>
        </authorList>
    </citation>
    <scope>NUCLEOTIDE SEQUENCE [LARGE SCALE GENOMIC DNA]</scope>
    <source>
        <strain evidence="6 7">RMAR6-6</strain>
    </source>
</reference>
<evidence type="ECO:0000256" key="4">
    <source>
        <dbReference type="ARBA" id="ARBA00023163"/>
    </source>
</evidence>
<dbReference type="Proteomes" id="UP000188174">
    <property type="component" value="Chromosome"/>
</dbReference>